<protein>
    <recommendedName>
        <fullName evidence="2">Ubiquitin-like domain-containing protein</fullName>
    </recommendedName>
</protein>
<evidence type="ECO:0000313" key="3">
    <source>
        <dbReference type="EMBL" id="WEW60359.1"/>
    </source>
</evidence>
<dbReference type="CDD" id="cd17080">
    <property type="entry name" value="Ubl_SLD2_Esc2_like"/>
    <property type="match status" value="1"/>
</dbReference>
<dbReference type="EMBL" id="CP120630">
    <property type="protein sequence ID" value="WEW60359.1"/>
    <property type="molecule type" value="Genomic_DNA"/>
</dbReference>
<feature type="region of interest" description="Disordered" evidence="1">
    <location>
        <begin position="1"/>
        <end position="73"/>
    </location>
</feature>
<proteinExistence type="predicted"/>
<feature type="compositionally biased region" description="Polar residues" evidence="1">
    <location>
        <begin position="42"/>
        <end position="53"/>
    </location>
</feature>
<feature type="compositionally biased region" description="Polar residues" evidence="1">
    <location>
        <begin position="100"/>
        <end position="115"/>
    </location>
</feature>
<feature type="compositionally biased region" description="Basic and acidic residues" evidence="1">
    <location>
        <begin position="24"/>
        <end position="40"/>
    </location>
</feature>
<organism evidence="3 4">
    <name type="scientific">Emydomyces testavorans</name>
    <dbReference type="NCBI Taxonomy" id="2070801"/>
    <lineage>
        <taxon>Eukaryota</taxon>
        <taxon>Fungi</taxon>
        <taxon>Dikarya</taxon>
        <taxon>Ascomycota</taxon>
        <taxon>Pezizomycotina</taxon>
        <taxon>Eurotiomycetes</taxon>
        <taxon>Eurotiomycetidae</taxon>
        <taxon>Onygenales</taxon>
        <taxon>Nannizziopsiaceae</taxon>
        <taxon>Emydomyces</taxon>
    </lineage>
</organism>
<gene>
    <name evidence="3" type="ORF">PRK78_005844</name>
</gene>
<feature type="compositionally biased region" description="Basic and acidic residues" evidence="1">
    <location>
        <begin position="166"/>
        <end position="187"/>
    </location>
</feature>
<evidence type="ECO:0000313" key="4">
    <source>
        <dbReference type="Proteomes" id="UP001219355"/>
    </source>
</evidence>
<keyword evidence="4" id="KW-1185">Reference proteome</keyword>
<dbReference type="Proteomes" id="UP001219355">
    <property type="component" value="Chromosome 4"/>
</dbReference>
<sequence length="430" mass="47844">MSLFFKKPSWAKSGSQGPSSGFYRRSEHLYSDIVAGERPEPYTSSEGESSPNPSVELKEGRHAKRRRVSSESITVVSYDQSGEDIATLENSPKREKVAQFQQSVRPTTTPSIAPVSSSRSSSCALNVGPPIILNPGPEASPTGTRKVLDSADTSDEDLQSEEEFPELARKARERSRSDILHLKHDASAEQVPNPQKLRTVSHTAEHLESSIGTHHGEATENPVYNQAVQILITSALENTKPLLVRRLLSQSLGEVRKAWCNKQGFTPEMTSSVFLTWKGRRLFDVTTCKSLGIQVSAVDDIFFSVNRLSTEDGTLRVHMEAVTQELFEMKKHHIDIDPDQAQESKALKEEMGSKVLRITLKSPNTEEFKVKVRPATQISYVLDSFRTAREVPPDKMIELHFDGARLDPESLVSDNDIDDLDCIDVVMKPC</sequence>
<name>A0AAF0IN06_9EURO</name>
<evidence type="ECO:0000259" key="2">
    <source>
        <dbReference type="PROSITE" id="PS50053"/>
    </source>
</evidence>
<dbReference type="SMART" id="SM00213">
    <property type="entry name" value="UBQ"/>
    <property type="match status" value="1"/>
</dbReference>
<dbReference type="InterPro" id="IPR000626">
    <property type="entry name" value="Ubiquitin-like_dom"/>
</dbReference>
<dbReference type="InterPro" id="IPR029071">
    <property type="entry name" value="Ubiquitin-like_domsf"/>
</dbReference>
<feature type="domain" description="Ubiquitin-like" evidence="2">
    <location>
        <begin position="356"/>
        <end position="430"/>
    </location>
</feature>
<feature type="region of interest" description="Disordered" evidence="1">
    <location>
        <begin position="100"/>
        <end position="207"/>
    </location>
</feature>
<dbReference type="Gene3D" id="3.10.20.90">
    <property type="entry name" value="Phosphatidylinositol 3-kinase Catalytic Subunit, Chain A, domain 1"/>
    <property type="match status" value="1"/>
</dbReference>
<dbReference type="Pfam" id="PF11976">
    <property type="entry name" value="Rad60-SLD"/>
    <property type="match status" value="1"/>
</dbReference>
<feature type="compositionally biased region" description="Polar residues" evidence="1">
    <location>
        <begin position="190"/>
        <end position="202"/>
    </location>
</feature>
<dbReference type="AlphaFoldDB" id="A0AAF0IN06"/>
<dbReference type="PROSITE" id="PS50053">
    <property type="entry name" value="UBIQUITIN_2"/>
    <property type="match status" value="1"/>
</dbReference>
<feature type="compositionally biased region" description="Acidic residues" evidence="1">
    <location>
        <begin position="152"/>
        <end position="165"/>
    </location>
</feature>
<dbReference type="SUPFAM" id="SSF54236">
    <property type="entry name" value="Ubiquitin-like"/>
    <property type="match status" value="1"/>
</dbReference>
<accession>A0AAF0IN06</accession>
<dbReference type="InterPro" id="IPR022617">
    <property type="entry name" value="Rad60/SUMO-like_dom"/>
</dbReference>
<evidence type="ECO:0000256" key="1">
    <source>
        <dbReference type="SAM" id="MobiDB-lite"/>
    </source>
</evidence>
<reference evidence="3" key="1">
    <citation type="submission" date="2023-03" db="EMBL/GenBank/DDBJ databases">
        <title>Emydomyces testavorans Genome Sequence.</title>
        <authorList>
            <person name="Hoyer L."/>
        </authorList>
    </citation>
    <scope>NUCLEOTIDE SEQUENCE</scope>
    <source>
        <strain evidence="3">16-2883</strain>
    </source>
</reference>